<evidence type="ECO:0000313" key="2">
    <source>
        <dbReference type="EMBL" id="RZS57143.1"/>
    </source>
</evidence>
<feature type="region of interest" description="Disordered" evidence="1">
    <location>
        <begin position="37"/>
        <end position="59"/>
    </location>
</feature>
<proteinExistence type="predicted"/>
<organism evidence="2 3">
    <name type="scientific">Sphaerotilus mobilis</name>
    <dbReference type="NCBI Taxonomy" id="47994"/>
    <lineage>
        <taxon>Bacteria</taxon>
        <taxon>Pseudomonadati</taxon>
        <taxon>Pseudomonadota</taxon>
        <taxon>Betaproteobacteria</taxon>
        <taxon>Burkholderiales</taxon>
        <taxon>Sphaerotilaceae</taxon>
        <taxon>Sphaerotilus</taxon>
    </lineage>
</organism>
<keyword evidence="3" id="KW-1185">Reference proteome</keyword>
<dbReference type="AlphaFoldDB" id="A0A4Q7LRW6"/>
<reference evidence="2 3" key="1">
    <citation type="submission" date="2019-02" db="EMBL/GenBank/DDBJ databases">
        <title>Genomic Encyclopedia of Type Strains, Phase IV (KMG-IV): sequencing the most valuable type-strain genomes for metagenomic binning, comparative biology and taxonomic classification.</title>
        <authorList>
            <person name="Goeker M."/>
        </authorList>
    </citation>
    <scope>NUCLEOTIDE SEQUENCE [LARGE SCALE GENOMIC DNA]</scope>
    <source>
        <strain evidence="2 3">DSM 10617</strain>
    </source>
</reference>
<gene>
    <name evidence="2" type="ORF">EV685_1709</name>
</gene>
<accession>A0A4Q7LRW6</accession>
<comment type="caution">
    <text evidence="2">The sequence shown here is derived from an EMBL/GenBank/DDBJ whole genome shotgun (WGS) entry which is preliminary data.</text>
</comment>
<sequence>MAVESMDRCAKRAQRERLANLALGFALVGSLAACGGGEDTSADPPAAPAPAPATSQATSKSALQTLTDVGPANYPAGTVQRGAWDVMQGERVACGFGAIKQDVRLDAANTNHQEYLTHKSLATGQSWTGYYETAGDVASAYFTGVNVGDRIHHVGLPALAWGMEILTGSYASPSKGAPDQIVLDSNRGASNIRELMTTVYHLKGAMVEGKLAGIGYSHLRDTDITSPASDFEVYRYGTQVMSLNGADLQRLGTNVVATYPCAAAQQVQGNFQPAWERPNPFPEITSNTINYGTPIYFKVDYTSTLTVTSLALIQVSDGTTIATRNLTAATDPARMLGKHEFFAVPTSALTVGQSYRVVAAGTVDGHAWLKDYIFTVSF</sequence>
<evidence type="ECO:0000256" key="1">
    <source>
        <dbReference type="SAM" id="MobiDB-lite"/>
    </source>
</evidence>
<dbReference type="EMBL" id="SGWV01000008">
    <property type="protein sequence ID" value="RZS57143.1"/>
    <property type="molecule type" value="Genomic_DNA"/>
</dbReference>
<dbReference type="Proteomes" id="UP000293433">
    <property type="component" value="Unassembled WGS sequence"/>
</dbReference>
<name>A0A4Q7LRW6_9BURK</name>
<protein>
    <submittedName>
        <fullName evidence="2">Uncharacterized protein</fullName>
    </submittedName>
</protein>
<evidence type="ECO:0000313" key="3">
    <source>
        <dbReference type="Proteomes" id="UP000293433"/>
    </source>
</evidence>